<dbReference type="InterPro" id="IPR036407">
    <property type="entry name" value="DM_DNA-bd_sf"/>
</dbReference>
<comment type="caution">
    <text evidence="8">The sequence shown here is derived from an EMBL/GenBank/DDBJ whole genome shotgun (WGS) entry which is preliminary data.</text>
</comment>
<evidence type="ECO:0000313" key="9">
    <source>
        <dbReference type="Proteomes" id="UP000830375"/>
    </source>
</evidence>
<comment type="subcellular location">
    <subcellularLocation>
        <location evidence="6">Nucleus</location>
    </subcellularLocation>
</comment>
<keyword evidence="4 6" id="KW-0238">DNA-binding</keyword>
<evidence type="ECO:0000259" key="7">
    <source>
        <dbReference type="PROSITE" id="PS50809"/>
    </source>
</evidence>
<dbReference type="InterPro" id="IPR026607">
    <property type="entry name" value="DMRT"/>
</dbReference>
<evidence type="ECO:0000256" key="1">
    <source>
        <dbReference type="ARBA" id="ARBA00006834"/>
    </source>
</evidence>
<accession>A0ABQ8MLB1</accession>
<keyword evidence="5 6" id="KW-0539">Nucleus</keyword>
<sequence length="384" mass="43464">MSTKADRDSQVDVTHLDSLKAEWAEDIDVESVDGREEVMRTDEAPAPRRLSRSPKCARCRNHGVVSRLKGHKRLCRWRDCQCANCLLVVERQRVMAAQVALRRQQATEGKKGQKNTSVLRRTAYQRYTRAPSLLAKSILEGYKPPMLEDWPKRLHQPPVSVRMRKRRAFADKELETVMLERELRQREMEELPTLLLQAVVPSAPSPYFFPLSDPIMPTYLPGSKSGPPLTDCDLPHHQHTLKSKTLDCGTDTLTDSISLRVCENWDVFNSIRPPPRCYSTGVDMVKNVPDSRFSDVSVKPKGLVVDTMLKQDIRHSPNTADVLVQAKSPHKHYRSLGHEASVHMDLFEIWESDSFDNSGPCGVNMCDGIMPSSVSVSISQHICQ</sequence>
<keyword evidence="2 6" id="KW-0479">Metal-binding</keyword>
<dbReference type="SMART" id="SM00301">
    <property type="entry name" value="DM"/>
    <property type="match status" value="1"/>
</dbReference>
<proteinExistence type="inferred from homology"/>
<evidence type="ECO:0000256" key="4">
    <source>
        <dbReference type="ARBA" id="ARBA00023125"/>
    </source>
</evidence>
<organism evidence="8 9">
    <name type="scientific">Labeo rohita</name>
    <name type="common">Indian major carp</name>
    <name type="synonym">Cyprinus rohita</name>
    <dbReference type="NCBI Taxonomy" id="84645"/>
    <lineage>
        <taxon>Eukaryota</taxon>
        <taxon>Metazoa</taxon>
        <taxon>Chordata</taxon>
        <taxon>Craniata</taxon>
        <taxon>Vertebrata</taxon>
        <taxon>Euteleostomi</taxon>
        <taxon>Actinopterygii</taxon>
        <taxon>Neopterygii</taxon>
        <taxon>Teleostei</taxon>
        <taxon>Ostariophysi</taxon>
        <taxon>Cypriniformes</taxon>
        <taxon>Cyprinidae</taxon>
        <taxon>Labeoninae</taxon>
        <taxon>Labeonini</taxon>
        <taxon>Labeo</taxon>
    </lineage>
</organism>
<evidence type="ECO:0000256" key="6">
    <source>
        <dbReference type="PROSITE-ProRule" id="PRU00070"/>
    </source>
</evidence>
<feature type="DNA-binding region" description="DM" evidence="6">
    <location>
        <begin position="56"/>
        <end position="103"/>
    </location>
</feature>
<dbReference type="Proteomes" id="UP000830375">
    <property type="component" value="Unassembled WGS sequence"/>
</dbReference>
<reference evidence="8 9" key="1">
    <citation type="submission" date="2022-01" db="EMBL/GenBank/DDBJ databases">
        <title>A high-quality chromosome-level genome assembly of rohu carp, Labeo rohita.</title>
        <authorList>
            <person name="Arick M.A. II"/>
            <person name="Hsu C.-Y."/>
            <person name="Magbanua Z."/>
            <person name="Pechanova O."/>
            <person name="Grover C."/>
            <person name="Miller E."/>
            <person name="Thrash A."/>
            <person name="Ezzel L."/>
            <person name="Alam S."/>
            <person name="Benzie J."/>
            <person name="Hamilton M."/>
            <person name="Karsi A."/>
            <person name="Lawrence M.L."/>
            <person name="Peterson D.G."/>
        </authorList>
    </citation>
    <scope>NUCLEOTIDE SEQUENCE [LARGE SCALE GENOMIC DNA]</scope>
    <source>
        <strain evidence="9">BAU-BD-2019</strain>
        <tissue evidence="8">Blood</tissue>
    </source>
</reference>
<dbReference type="PANTHER" id="PTHR12322">
    <property type="entry name" value="DOUBLESEX AND MAB-3 RELATED TRANSCRIPTION FACTOR DMRT"/>
    <property type="match status" value="1"/>
</dbReference>
<evidence type="ECO:0000313" key="8">
    <source>
        <dbReference type="EMBL" id="KAI2663621.1"/>
    </source>
</evidence>
<protein>
    <submittedName>
        <fullName evidence="8">Doublesex- and mab-3-related transcription factor 2</fullName>
    </submittedName>
</protein>
<keyword evidence="3 6" id="KW-0862">Zinc</keyword>
<dbReference type="PROSITE" id="PS50809">
    <property type="entry name" value="DM_2"/>
    <property type="match status" value="1"/>
</dbReference>
<dbReference type="PANTHER" id="PTHR12322:SF123">
    <property type="entry name" value="DOUBLESEX-AND MAB-3-RELATED TRANSCRIPTION FACTOR 2B"/>
    <property type="match status" value="1"/>
</dbReference>
<evidence type="ECO:0000256" key="5">
    <source>
        <dbReference type="ARBA" id="ARBA00023242"/>
    </source>
</evidence>
<evidence type="ECO:0000256" key="3">
    <source>
        <dbReference type="ARBA" id="ARBA00022833"/>
    </source>
</evidence>
<gene>
    <name evidence="8" type="ORF">H4Q32_012188</name>
</gene>
<feature type="domain" description="DM" evidence="7">
    <location>
        <begin position="56"/>
        <end position="103"/>
    </location>
</feature>
<dbReference type="Pfam" id="PF00751">
    <property type="entry name" value="DM"/>
    <property type="match status" value="1"/>
</dbReference>
<dbReference type="InterPro" id="IPR001275">
    <property type="entry name" value="DM_DNA-bd"/>
</dbReference>
<dbReference type="SUPFAM" id="SSF82927">
    <property type="entry name" value="Cysteine-rich DNA binding domain, (DM domain)"/>
    <property type="match status" value="1"/>
</dbReference>
<keyword evidence="9" id="KW-1185">Reference proteome</keyword>
<dbReference type="PROSITE" id="PS40000">
    <property type="entry name" value="DM_1"/>
    <property type="match status" value="1"/>
</dbReference>
<evidence type="ECO:0000256" key="2">
    <source>
        <dbReference type="ARBA" id="ARBA00022723"/>
    </source>
</evidence>
<comment type="similarity">
    <text evidence="1">Belongs to the DMRT family.</text>
</comment>
<dbReference type="Gene3D" id="4.10.1040.10">
    <property type="entry name" value="DM DNA-binding domain"/>
    <property type="match status" value="1"/>
</dbReference>
<dbReference type="EMBL" id="JACTAM010000006">
    <property type="protein sequence ID" value="KAI2663621.1"/>
    <property type="molecule type" value="Genomic_DNA"/>
</dbReference>
<name>A0ABQ8MLB1_LABRO</name>